<dbReference type="CDD" id="cd19499">
    <property type="entry name" value="RecA-like_ClpB_Hsp104-like"/>
    <property type="match status" value="1"/>
</dbReference>
<dbReference type="InterPro" id="IPR019489">
    <property type="entry name" value="Clp_ATPase_C"/>
</dbReference>
<dbReference type="EMBL" id="CP089984">
    <property type="protein sequence ID" value="WXB20320.1"/>
    <property type="molecule type" value="Genomic_DNA"/>
</dbReference>
<dbReference type="Pfam" id="PF07724">
    <property type="entry name" value="AAA_2"/>
    <property type="match status" value="1"/>
</dbReference>
<dbReference type="SMART" id="SM01086">
    <property type="entry name" value="ClpB_D2-small"/>
    <property type="match status" value="1"/>
</dbReference>
<dbReference type="Gene3D" id="3.40.50.300">
    <property type="entry name" value="P-loop containing nucleotide triphosphate hydrolases"/>
    <property type="match status" value="2"/>
</dbReference>
<evidence type="ECO:0000256" key="3">
    <source>
        <dbReference type="ARBA" id="ARBA00023186"/>
    </source>
</evidence>
<dbReference type="Pfam" id="PF17871">
    <property type="entry name" value="AAA_lid_9"/>
    <property type="match status" value="1"/>
</dbReference>
<keyword evidence="3" id="KW-0143">Chaperone</keyword>
<feature type="domain" description="AAA+ ATPase" evidence="4">
    <location>
        <begin position="255"/>
        <end position="399"/>
    </location>
</feature>
<dbReference type="PANTHER" id="PTHR11638:SF175">
    <property type="entry name" value="ATP-DEPENDENT CLP PROTEASE, ATP-BINDING SUBUNIT CLPC"/>
    <property type="match status" value="1"/>
</dbReference>
<dbReference type="PRINTS" id="PR00300">
    <property type="entry name" value="CLPPROTEASEA"/>
</dbReference>
<organism evidence="6 7">
    <name type="scientific">Pendulispora albinea</name>
    <dbReference type="NCBI Taxonomy" id="2741071"/>
    <lineage>
        <taxon>Bacteria</taxon>
        <taxon>Pseudomonadati</taxon>
        <taxon>Myxococcota</taxon>
        <taxon>Myxococcia</taxon>
        <taxon>Myxococcales</taxon>
        <taxon>Sorangiineae</taxon>
        <taxon>Pendulisporaceae</taxon>
        <taxon>Pendulispora</taxon>
    </lineage>
</organism>
<evidence type="ECO:0000256" key="1">
    <source>
        <dbReference type="ARBA" id="ARBA00022741"/>
    </source>
</evidence>
<protein>
    <submittedName>
        <fullName evidence="6">ATP-dependent Clp protease ATP-binding subunit</fullName>
    </submittedName>
</protein>
<dbReference type="GO" id="GO:0008233">
    <property type="term" value="F:peptidase activity"/>
    <property type="evidence" value="ECO:0007669"/>
    <property type="project" value="UniProtKB-KW"/>
</dbReference>
<dbReference type="SUPFAM" id="SSF52540">
    <property type="entry name" value="P-loop containing nucleoside triphosphate hydrolases"/>
    <property type="match status" value="2"/>
</dbReference>
<reference evidence="6 7" key="1">
    <citation type="submission" date="2021-12" db="EMBL/GenBank/DDBJ databases">
        <title>Discovery of the Pendulisporaceae a myxobacterial family with distinct sporulation behavior and unique specialized metabolism.</title>
        <authorList>
            <person name="Garcia R."/>
            <person name="Popoff A."/>
            <person name="Bader C.D."/>
            <person name="Loehr J."/>
            <person name="Walesch S."/>
            <person name="Walt C."/>
            <person name="Boldt J."/>
            <person name="Bunk B."/>
            <person name="Haeckl F.J.F.P.J."/>
            <person name="Gunesch A.P."/>
            <person name="Birkelbach J."/>
            <person name="Nuebel U."/>
            <person name="Pietschmann T."/>
            <person name="Bach T."/>
            <person name="Mueller R."/>
        </authorList>
    </citation>
    <scope>NUCLEOTIDE SEQUENCE [LARGE SCALE GENOMIC DNA]</scope>
    <source>
        <strain evidence="6 7">MSr11954</strain>
    </source>
</reference>
<evidence type="ECO:0000313" key="6">
    <source>
        <dbReference type="EMBL" id="WXB20320.1"/>
    </source>
</evidence>
<dbReference type="Gene3D" id="1.10.8.60">
    <property type="match status" value="2"/>
</dbReference>
<dbReference type="InterPro" id="IPR003959">
    <property type="entry name" value="ATPase_AAA_core"/>
</dbReference>
<evidence type="ECO:0000259" key="5">
    <source>
        <dbReference type="SMART" id="SM01086"/>
    </source>
</evidence>
<name>A0ABZ2MCR8_9BACT</name>
<keyword evidence="7" id="KW-1185">Reference proteome</keyword>
<proteinExistence type="predicted"/>
<keyword evidence="6" id="KW-0378">Hydrolase</keyword>
<dbReference type="GO" id="GO:0005524">
    <property type="term" value="F:ATP binding"/>
    <property type="evidence" value="ECO:0007669"/>
    <property type="project" value="UniProtKB-KW"/>
</dbReference>
<feature type="domain" description="Clp ATPase C-terminal" evidence="5">
    <location>
        <begin position="440"/>
        <end position="531"/>
    </location>
</feature>
<evidence type="ECO:0000256" key="2">
    <source>
        <dbReference type="ARBA" id="ARBA00022840"/>
    </source>
</evidence>
<dbReference type="InterPro" id="IPR003593">
    <property type="entry name" value="AAA+_ATPase"/>
</dbReference>
<evidence type="ECO:0000313" key="7">
    <source>
        <dbReference type="Proteomes" id="UP001370348"/>
    </source>
</evidence>
<dbReference type="PANTHER" id="PTHR11638">
    <property type="entry name" value="ATP-DEPENDENT CLP PROTEASE"/>
    <property type="match status" value="1"/>
</dbReference>
<keyword evidence="1" id="KW-0547">Nucleotide-binding</keyword>
<dbReference type="InterPro" id="IPR050130">
    <property type="entry name" value="ClpA_ClpB"/>
</dbReference>
<accession>A0ABZ2MCR8</accession>
<keyword evidence="2 6" id="KW-0067">ATP-binding</keyword>
<dbReference type="InterPro" id="IPR027417">
    <property type="entry name" value="P-loop_NTPase"/>
</dbReference>
<dbReference type="Proteomes" id="UP001370348">
    <property type="component" value="Chromosome"/>
</dbReference>
<gene>
    <name evidence="6" type="ORF">LZC94_42595</name>
</gene>
<dbReference type="InterPro" id="IPR041546">
    <property type="entry name" value="ClpA/ClpB_AAA_lid"/>
</dbReference>
<dbReference type="GO" id="GO:0006508">
    <property type="term" value="P:proteolysis"/>
    <property type="evidence" value="ECO:0007669"/>
    <property type="project" value="UniProtKB-KW"/>
</dbReference>
<evidence type="ECO:0000259" key="4">
    <source>
        <dbReference type="SMART" id="SM00382"/>
    </source>
</evidence>
<keyword evidence="6" id="KW-0645">Protease</keyword>
<dbReference type="Pfam" id="PF10431">
    <property type="entry name" value="ClpB_D2-small"/>
    <property type="match status" value="1"/>
</dbReference>
<sequence length="536" mass="58028">MARRIAAGERVSSLDDRVLIAIEPPVLLAGTGMRGQLAERMSQLLNEVKKSEGRIVLVFEEIHTLFASTNDGGEEGISELKSALASGQVNCIGTSTPKEYRRVIEADGALSRRFSVVEVEEPGSEQALAIMESVIPLFEGHHRARYSKEALEASLRWSVRYLPGRALPDKSIGVLDLAGARSRRRNLDEVGPAQVAEVVAELAGVPAERLLETDADRMLRFESLLAKRIVGHSDALARIAAVLRRNASGFRSRRPIGSFLLLGPTGVGKTETAKAIAELLFHSDSAMTRLDLSEYAEPHAVSRLVGAPPGYIGHEAGGFLTEAVRRRPYQVVLLDEIEKAHRDVLEAFLQVFDDGRLTDGRGRTVDFTNTVILLTSNLGADVARPRTSNRRIGFASDAEADASARREATAYADAIVAAARAALPPELYNRLDEVMAFAPLTRADVAEVARRMLAALAAELDKTRGIRLDASEQAIAALLDLGGYDPELGARPMRRTIARCVEAPIAEMLLRAELRRGDVATVDVEEGALVVDAVTP</sequence>
<dbReference type="SMART" id="SM00382">
    <property type="entry name" value="AAA"/>
    <property type="match status" value="1"/>
</dbReference>
<dbReference type="InterPro" id="IPR001270">
    <property type="entry name" value="ClpA/B"/>
</dbReference>